<keyword evidence="11" id="KW-1185">Reference proteome</keyword>
<dbReference type="InterPro" id="IPR013760">
    <property type="entry name" value="Topo_IIA-like_dom_sf"/>
</dbReference>
<keyword evidence="2 7" id="KW-1003">Cell membrane</keyword>
<evidence type="ECO:0000256" key="2">
    <source>
        <dbReference type="ARBA" id="ARBA00022475"/>
    </source>
</evidence>
<dbReference type="EMBL" id="SZYH01000001">
    <property type="protein sequence ID" value="TKV67769.1"/>
    <property type="molecule type" value="Genomic_DNA"/>
</dbReference>
<dbReference type="SUPFAM" id="SSF56719">
    <property type="entry name" value="Type II DNA topoisomerase"/>
    <property type="match status" value="1"/>
</dbReference>
<dbReference type="PANTHER" id="PTHR43493">
    <property type="entry name" value="DNA GYRASE/TOPOISOMERASE SUBUNIT A"/>
    <property type="match status" value="1"/>
</dbReference>
<feature type="domain" description="Topo IIA-type catalytic" evidence="9">
    <location>
        <begin position="37"/>
        <end position="500"/>
    </location>
</feature>
<dbReference type="Gene3D" id="2.120.10.90">
    <property type="entry name" value="DNA gyrase/topoisomerase IV, subunit A, C-terminal"/>
    <property type="match status" value="1"/>
</dbReference>
<feature type="site" description="Interaction with DNA" evidence="7">
    <location>
        <position position="45"/>
    </location>
</feature>
<feature type="site" description="Interaction with DNA" evidence="7">
    <location>
        <position position="81"/>
    </location>
</feature>
<evidence type="ECO:0000256" key="1">
    <source>
        <dbReference type="ARBA" id="ARBA00000185"/>
    </source>
</evidence>
<evidence type="ECO:0000256" key="5">
    <source>
        <dbReference type="ARBA" id="ARBA00023136"/>
    </source>
</evidence>
<proteinExistence type="inferred from homology"/>
<comment type="function">
    <text evidence="7">Topoisomerase IV is essential for chromosome segregation. It relaxes supercoiled DNA. Performs the decatenation events required during the replication of a circular DNA molecule.</text>
</comment>
<evidence type="ECO:0000256" key="7">
    <source>
        <dbReference type="HAMAP-Rule" id="MF_00936"/>
    </source>
</evidence>
<dbReference type="AlphaFoldDB" id="A0A4U6R2P7"/>
<comment type="caution">
    <text evidence="10">The sequence shown here is derived from an EMBL/GenBank/DDBJ whole genome shotgun (WGS) entry which is preliminary data.</text>
</comment>
<dbReference type="InterPro" id="IPR002205">
    <property type="entry name" value="Topo_IIA_dom_A"/>
</dbReference>
<dbReference type="PROSITE" id="PS52040">
    <property type="entry name" value="TOPO_IIA"/>
    <property type="match status" value="1"/>
</dbReference>
<feature type="site" description="Transition state stabilizer" evidence="7">
    <location>
        <position position="125"/>
    </location>
</feature>
<dbReference type="InterPro" id="IPR035516">
    <property type="entry name" value="Gyrase/topoIV_suA_C"/>
</dbReference>
<dbReference type="HAMAP" id="MF_00936">
    <property type="entry name" value="ParC_type1"/>
    <property type="match status" value="1"/>
</dbReference>
<dbReference type="EC" id="5.6.2.2" evidence="7"/>
<dbReference type="Pfam" id="PF00521">
    <property type="entry name" value="DNA_topoisoIV"/>
    <property type="match status" value="1"/>
</dbReference>
<comment type="similarity">
    <text evidence="7">Belongs to the type II topoisomerase GyrA/ParC subunit family. ParC type 1 subfamily.</text>
</comment>
<gene>
    <name evidence="7 10" type="primary">parC</name>
    <name evidence="10" type="ORF">FDP08_06530</name>
</gene>
<evidence type="ECO:0000256" key="4">
    <source>
        <dbReference type="ARBA" id="ARBA00023125"/>
    </source>
</evidence>
<evidence type="ECO:0000256" key="3">
    <source>
        <dbReference type="ARBA" id="ARBA00023029"/>
    </source>
</evidence>
<name>A0A4U6R2P7_9GAMM</name>
<dbReference type="GO" id="GO:0003918">
    <property type="term" value="F:DNA topoisomerase type II (double strand cut, ATP-hydrolyzing) activity"/>
    <property type="evidence" value="ECO:0007669"/>
    <property type="project" value="UniProtKB-UniRule"/>
</dbReference>
<evidence type="ECO:0000313" key="11">
    <source>
        <dbReference type="Proteomes" id="UP000308488"/>
    </source>
</evidence>
<dbReference type="GO" id="GO:0007059">
    <property type="term" value="P:chromosome segregation"/>
    <property type="evidence" value="ECO:0007669"/>
    <property type="project" value="UniProtKB-UniRule"/>
</dbReference>
<comment type="subunit">
    <text evidence="7">Heterotetramer composed of ParC and ParE.</text>
</comment>
<dbReference type="InterPro" id="IPR050220">
    <property type="entry name" value="Type_II_DNA_Topoisomerases"/>
</dbReference>
<dbReference type="NCBIfam" id="TIGR01062">
    <property type="entry name" value="parC_Gneg"/>
    <property type="match status" value="1"/>
</dbReference>
<dbReference type="GO" id="GO:0003677">
    <property type="term" value="F:DNA binding"/>
    <property type="evidence" value="ECO:0007669"/>
    <property type="project" value="UniProtKB-UniRule"/>
</dbReference>
<evidence type="ECO:0000313" key="10">
    <source>
        <dbReference type="EMBL" id="TKV67769.1"/>
    </source>
</evidence>
<keyword evidence="5 7" id="KW-0472">Membrane</keyword>
<organism evidence="10 11">
    <name type="scientific">Marinobacter panjinensis</name>
    <dbReference type="NCBI Taxonomy" id="2576384"/>
    <lineage>
        <taxon>Bacteria</taxon>
        <taxon>Pseudomonadati</taxon>
        <taxon>Pseudomonadota</taxon>
        <taxon>Gammaproteobacteria</taxon>
        <taxon>Pseudomonadales</taxon>
        <taxon>Marinobacteraceae</taxon>
        <taxon>Marinobacter</taxon>
    </lineage>
</organism>
<dbReference type="GO" id="GO:0005524">
    <property type="term" value="F:ATP binding"/>
    <property type="evidence" value="ECO:0007669"/>
    <property type="project" value="InterPro"/>
</dbReference>
<evidence type="ECO:0000256" key="6">
    <source>
        <dbReference type="ARBA" id="ARBA00023235"/>
    </source>
</evidence>
<keyword evidence="3 7" id="KW-0799">Topoisomerase</keyword>
<dbReference type="InterPro" id="IPR006691">
    <property type="entry name" value="GyrA/parC_rep"/>
</dbReference>
<dbReference type="PANTHER" id="PTHR43493:SF1">
    <property type="entry name" value="DNA TOPOISOMERASE 4 SUBUNIT A"/>
    <property type="match status" value="1"/>
</dbReference>
<dbReference type="Pfam" id="PF03989">
    <property type="entry name" value="DNA_gyraseA_C"/>
    <property type="match status" value="2"/>
</dbReference>
<evidence type="ECO:0000256" key="8">
    <source>
        <dbReference type="PROSITE-ProRule" id="PRU01384"/>
    </source>
</evidence>
<dbReference type="RefSeq" id="WP_137435181.1">
    <property type="nucleotide sequence ID" value="NZ_JANRHC010000001.1"/>
</dbReference>
<keyword evidence="4 7" id="KW-0238">DNA-binding</keyword>
<dbReference type="GO" id="GO:0006265">
    <property type="term" value="P:DNA topological change"/>
    <property type="evidence" value="ECO:0007669"/>
    <property type="project" value="UniProtKB-UniRule"/>
</dbReference>
<dbReference type="InterPro" id="IPR013757">
    <property type="entry name" value="Topo_IIA_A_a_sf"/>
</dbReference>
<dbReference type="InterPro" id="IPR005742">
    <property type="entry name" value="TopoIV_A_Gneg"/>
</dbReference>
<dbReference type="GO" id="GO:0019897">
    <property type="term" value="C:extrinsic component of plasma membrane"/>
    <property type="evidence" value="ECO:0007669"/>
    <property type="project" value="UniProtKB-UniRule"/>
</dbReference>
<dbReference type="SUPFAM" id="SSF101904">
    <property type="entry name" value="GyrA/ParC C-terminal domain-like"/>
    <property type="match status" value="1"/>
</dbReference>
<dbReference type="FunFam" id="1.10.268.10:FF:000001">
    <property type="entry name" value="DNA gyrase subunit A"/>
    <property type="match status" value="1"/>
</dbReference>
<protein>
    <recommendedName>
        <fullName evidence="7">DNA topoisomerase 4 subunit A</fullName>
        <ecNumber evidence="7">5.6.2.2</ecNumber>
    </recommendedName>
    <alternativeName>
        <fullName evidence="7">Topoisomerase IV subunit A</fullName>
    </alternativeName>
</protein>
<dbReference type="Gene3D" id="3.30.1360.40">
    <property type="match status" value="1"/>
</dbReference>
<feature type="active site" description="O-(5'-phospho-DNA)-tyrosine intermediate" evidence="7 8">
    <location>
        <position position="126"/>
    </location>
</feature>
<comment type="subcellular location">
    <subcellularLocation>
        <location evidence="7">Cell membrane</location>
        <topology evidence="7">Peripheral membrane protein</topology>
    </subcellularLocation>
</comment>
<evidence type="ECO:0000259" key="9">
    <source>
        <dbReference type="PROSITE" id="PS52040"/>
    </source>
</evidence>
<dbReference type="SMART" id="SM00434">
    <property type="entry name" value="TOP4c"/>
    <property type="match status" value="1"/>
</dbReference>
<dbReference type="NCBIfam" id="NF004044">
    <property type="entry name" value="PRK05561.1"/>
    <property type="match status" value="1"/>
</dbReference>
<dbReference type="Gene3D" id="3.90.199.10">
    <property type="entry name" value="Topoisomerase II, domain 5"/>
    <property type="match status" value="1"/>
</dbReference>
<dbReference type="Gene3D" id="1.10.268.10">
    <property type="entry name" value="Topoisomerase, domain 3"/>
    <property type="match status" value="1"/>
</dbReference>
<dbReference type="CDD" id="cd00187">
    <property type="entry name" value="TOP4c"/>
    <property type="match status" value="1"/>
</dbReference>
<feature type="site" description="Interaction with DNA" evidence="7">
    <location>
        <position position="83"/>
    </location>
</feature>
<dbReference type="OrthoDB" id="9806486at2"/>
<dbReference type="GO" id="GO:0005737">
    <property type="term" value="C:cytoplasm"/>
    <property type="evidence" value="ECO:0007669"/>
    <property type="project" value="TreeGrafter"/>
</dbReference>
<accession>A0A4U6R2P7</accession>
<reference evidence="10 11" key="1">
    <citation type="submission" date="2019-05" db="EMBL/GenBank/DDBJ databases">
        <title>Marinobacter panjinensis sp. nov., a moderately halophilic bacterium isolated from sea tidal flat environment.</title>
        <authorList>
            <person name="Yang W."/>
            <person name="An M."/>
            <person name="He W."/>
            <person name="Luo X."/>
            <person name="Zhu L."/>
            <person name="Chen G."/>
            <person name="Zhang Y."/>
            <person name="Wang Y."/>
        </authorList>
    </citation>
    <scope>NUCLEOTIDE SEQUENCE [LARGE SCALE GENOMIC DNA]</scope>
    <source>
        <strain evidence="10 11">PJ-16</strain>
    </source>
</reference>
<dbReference type="GO" id="GO:0009330">
    <property type="term" value="C:DNA topoisomerase type II (double strand cut, ATP-hydrolyzing) complex"/>
    <property type="evidence" value="ECO:0007669"/>
    <property type="project" value="TreeGrafter"/>
</dbReference>
<dbReference type="GO" id="GO:0005694">
    <property type="term" value="C:chromosome"/>
    <property type="evidence" value="ECO:0007669"/>
    <property type="project" value="InterPro"/>
</dbReference>
<dbReference type="Proteomes" id="UP000308488">
    <property type="component" value="Unassembled WGS sequence"/>
</dbReference>
<comment type="catalytic activity">
    <reaction evidence="1 7 8">
        <text>ATP-dependent breakage, passage and rejoining of double-stranded DNA.</text>
        <dbReference type="EC" id="5.6.2.2"/>
    </reaction>
</comment>
<dbReference type="InterPro" id="IPR013758">
    <property type="entry name" value="Topo_IIA_A/C_ab"/>
</dbReference>
<keyword evidence="6 7" id="KW-0413">Isomerase</keyword>
<sequence length="771" mass="85491">MPEFQTTDEGFERVSLRDYTEKAYLDYSMYVILDRALPNVGDGLKPVQRRIIYAMSELGLKSTSKYKKSARTVGDVLGKFHPHGDSACYEAMVLMAQPFSYRYPLVDGQGNWGAPDDPKSFAAMRYTESRLAKFADVLLSELGQGTVDWVPNFDGTMDEPSVLPARLPHVLLNGTTGIAVGMATDIPPHNVREITAACVRLLDQPDATTDDLCEHVKGPDFPTYAEIITPRKDIRQMYETGKGSLRMRARWINESGEIVVTDLPHQVSGNRVLEQIAQQMQTKKLPMVADLRDESDHENPTRLVIVPRSNRVDQEGLMAHLFASTDLEKTYRVNINVIGNDGRPAVKGLRVMLTEWLSFRRTTVTRRLQHRLDKVLARLHILEGLLVAYLNIDEVIAIIRYEDKPKAELISRFGLSEEQAEAILELKLRHLAKLEEMKIRGEQDELAAERDELQAILGSEDRLRELIKDELLADAETYGDDRRSPIVERSEARAFSETELVSNDPVTVVLSEKGWVRAAKGHDIEPEGLSYKAGDKFAMAAKGRNNQQAVFLDSTGRAYSLVAHSLPSARGQGEPLSGRINPPSGATFSGLLMGDPARKVLLVTDGGYGFVTSLNDMISKNRNGKAVVSVPKGAEIMPPVTVPDSEKPLYLGAISNEGRMLVFPLSELPELSKGKGNKIISIPSARVQNREEYVVAVAVFAEDDQLEIRAGKRKMGLQFSDLEHYLGERGRRGHKLPRGLQRVDAIDVIQSASNAAEAADAASAEEQPDSE</sequence>